<evidence type="ECO:0000256" key="4">
    <source>
        <dbReference type="ARBA" id="ARBA00022553"/>
    </source>
</evidence>
<organism evidence="11 12">
    <name type="scientific">Corynespora cassiicola Philippines</name>
    <dbReference type="NCBI Taxonomy" id="1448308"/>
    <lineage>
        <taxon>Eukaryota</taxon>
        <taxon>Fungi</taxon>
        <taxon>Dikarya</taxon>
        <taxon>Ascomycota</taxon>
        <taxon>Pezizomycotina</taxon>
        <taxon>Dothideomycetes</taxon>
        <taxon>Pleosporomycetidae</taxon>
        <taxon>Pleosporales</taxon>
        <taxon>Corynesporascaceae</taxon>
        <taxon>Corynespora</taxon>
    </lineage>
</organism>
<keyword evidence="12" id="KW-1185">Reference proteome</keyword>
<feature type="compositionally biased region" description="Basic and acidic residues" evidence="8">
    <location>
        <begin position="238"/>
        <end position="253"/>
    </location>
</feature>
<evidence type="ECO:0000259" key="9">
    <source>
        <dbReference type="Pfam" id="PF03876"/>
    </source>
</evidence>
<dbReference type="STRING" id="1448308.A0A2T2P6K5"/>
<dbReference type="InterPro" id="IPR005576">
    <property type="entry name" value="Rpb7-like_N"/>
</dbReference>
<dbReference type="Pfam" id="PF03876">
    <property type="entry name" value="SHS2_Rpb7-N"/>
    <property type="match status" value="1"/>
</dbReference>
<dbReference type="Pfam" id="PF17875">
    <property type="entry name" value="RPA43_OB"/>
    <property type="match status" value="1"/>
</dbReference>
<proteinExistence type="inferred from homology"/>
<dbReference type="GO" id="GO:0006361">
    <property type="term" value="P:transcription initiation at RNA polymerase I promoter"/>
    <property type="evidence" value="ECO:0007669"/>
    <property type="project" value="UniProtKB-ARBA"/>
</dbReference>
<dbReference type="PANTHER" id="PTHR12709:SF5">
    <property type="entry name" value="DNA-DIRECTED RNA POLYMERASE I SUBUNIT RPA43"/>
    <property type="match status" value="1"/>
</dbReference>
<evidence type="ECO:0000256" key="8">
    <source>
        <dbReference type="SAM" id="MobiDB-lite"/>
    </source>
</evidence>
<evidence type="ECO:0000256" key="6">
    <source>
        <dbReference type="ARBA" id="ARBA00023242"/>
    </source>
</evidence>
<dbReference type="GO" id="GO:0006362">
    <property type="term" value="P:transcription elongation by RNA polymerase I"/>
    <property type="evidence" value="ECO:0007669"/>
    <property type="project" value="UniProtKB-ARBA"/>
</dbReference>
<comment type="similarity">
    <text evidence="2">Belongs to the eukaryotic RPA43 RNA polymerase subunit family.</text>
</comment>
<dbReference type="GO" id="GO:0005736">
    <property type="term" value="C:RNA polymerase I complex"/>
    <property type="evidence" value="ECO:0007669"/>
    <property type="project" value="UniProtKB-ARBA"/>
</dbReference>
<dbReference type="Gene3D" id="3.30.1490.120">
    <property type="entry name" value="RNA polymerase Rpb7-like, N-terminal domain"/>
    <property type="match status" value="1"/>
</dbReference>
<accession>A0A2T2P6K5</accession>
<evidence type="ECO:0000313" key="12">
    <source>
        <dbReference type="Proteomes" id="UP000240883"/>
    </source>
</evidence>
<evidence type="ECO:0000256" key="2">
    <source>
        <dbReference type="ARBA" id="ARBA00005930"/>
    </source>
</evidence>
<evidence type="ECO:0000313" key="11">
    <source>
        <dbReference type="EMBL" id="PSN73337.1"/>
    </source>
</evidence>
<keyword evidence="6 7" id="KW-0539">Nucleus</keyword>
<evidence type="ECO:0000256" key="1">
    <source>
        <dbReference type="ARBA" id="ARBA00004604"/>
    </source>
</evidence>
<dbReference type="FunFam" id="3.30.1490.120:FF:000004">
    <property type="entry name" value="RNA polymerase I subunit Rpa43"/>
    <property type="match status" value="1"/>
</dbReference>
<evidence type="ECO:0000256" key="3">
    <source>
        <dbReference type="ARBA" id="ARBA00022478"/>
    </source>
</evidence>
<feature type="region of interest" description="Disordered" evidence="8">
    <location>
        <begin position="67"/>
        <end position="90"/>
    </location>
</feature>
<keyword evidence="4" id="KW-0597">Phosphoprotein</keyword>
<gene>
    <name evidence="11" type="ORF">BS50DRAFT_568896</name>
</gene>
<keyword evidence="3 7" id="KW-0240">DNA-directed RNA polymerase</keyword>
<keyword evidence="5 7" id="KW-0804">Transcription</keyword>
<feature type="region of interest" description="Disordered" evidence="8">
    <location>
        <begin position="235"/>
        <end position="274"/>
    </location>
</feature>
<comment type="subcellular location">
    <subcellularLocation>
        <location evidence="1">Nucleus</location>
        <location evidence="1">Nucleolus</location>
    </subcellularLocation>
</comment>
<dbReference type="Gene3D" id="2.40.50.1060">
    <property type="match status" value="1"/>
</dbReference>
<protein>
    <recommendedName>
        <fullName evidence="7">DNA-directed RNA polymerase subunit</fullName>
    </recommendedName>
</protein>
<dbReference type="InterPro" id="IPR041178">
    <property type="entry name" value="RPA43_OB"/>
</dbReference>
<dbReference type="InterPro" id="IPR036898">
    <property type="entry name" value="RNA_pol_Rpb7-like_N_sf"/>
</dbReference>
<dbReference type="OrthoDB" id="10250504at2759"/>
<dbReference type="Proteomes" id="UP000240883">
    <property type="component" value="Unassembled WGS sequence"/>
</dbReference>
<feature type="domain" description="RPA43 OB" evidence="10">
    <location>
        <begin position="122"/>
        <end position="231"/>
    </location>
</feature>
<name>A0A2T2P6K5_CORCC</name>
<sequence>MAPINDDSASLLSLEKISQYVSLPPSCLNTPLPAICASVFSPLLLSYYPPAKGVVLGYQDVTLSDSEPVSARTSRRAKDRAAAPTQQEAASGTSSGELLLWQVDEYSAPFVWATAELLVWRPRRNAWIEARITGMSETHVSLSHLNTFPVAILRAHLPQAWTWHSESANQKTKGWDGRIVDLGGWWEDENGAPVGGADGNGELKVRIRDFDGRMDGKGKGRSVLRIEGSLLTEQEELEVQRESVREKRGEKRTKGALRKTKEQGQSQEEAMEVD</sequence>
<dbReference type="PANTHER" id="PTHR12709">
    <property type="entry name" value="DNA-DIRECTED RNA POLYMERASE II, III"/>
    <property type="match status" value="1"/>
</dbReference>
<dbReference type="InterPro" id="IPR045113">
    <property type="entry name" value="Rpb7-like"/>
</dbReference>
<reference evidence="11 12" key="1">
    <citation type="journal article" date="2018" name="Front. Microbiol.">
        <title>Genome-Wide Analysis of Corynespora cassiicola Leaf Fall Disease Putative Effectors.</title>
        <authorList>
            <person name="Lopez D."/>
            <person name="Ribeiro S."/>
            <person name="Label P."/>
            <person name="Fumanal B."/>
            <person name="Venisse J.S."/>
            <person name="Kohler A."/>
            <person name="de Oliveira R.R."/>
            <person name="Labutti K."/>
            <person name="Lipzen A."/>
            <person name="Lail K."/>
            <person name="Bauer D."/>
            <person name="Ohm R.A."/>
            <person name="Barry K.W."/>
            <person name="Spatafora J."/>
            <person name="Grigoriev I.V."/>
            <person name="Martin F.M."/>
            <person name="Pujade-Renaud V."/>
        </authorList>
    </citation>
    <scope>NUCLEOTIDE SEQUENCE [LARGE SCALE GENOMIC DNA]</scope>
    <source>
        <strain evidence="11 12">Philippines</strain>
    </source>
</reference>
<dbReference type="EMBL" id="KZ678129">
    <property type="protein sequence ID" value="PSN73337.1"/>
    <property type="molecule type" value="Genomic_DNA"/>
</dbReference>
<feature type="domain" description="RNA polymerase Rpb7-like N-terminal" evidence="9">
    <location>
        <begin position="19"/>
        <end position="65"/>
    </location>
</feature>
<dbReference type="AlphaFoldDB" id="A0A2T2P6K5"/>
<evidence type="ECO:0000256" key="7">
    <source>
        <dbReference type="RuleBase" id="RU369086"/>
    </source>
</evidence>
<evidence type="ECO:0000256" key="5">
    <source>
        <dbReference type="ARBA" id="ARBA00023163"/>
    </source>
</evidence>
<comment type="function">
    <text evidence="7">DNA-dependent RNA polymerase which catalyzes the transcription of DNA into RNA using the four ribonucleoside triphosphates as substrates.</text>
</comment>
<evidence type="ECO:0000259" key="10">
    <source>
        <dbReference type="Pfam" id="PF17875"/>
    </source>
</evidence>